<dbReference type="CDD" id="cd01949">
    <property type="entry name" value="GGDEF"/>
    <property type="match status" value="1"/>
</dbReference>
<dbReference type="CDD" id="cd06225">
    <property type="entry name" value="HAMP"/>
    <property type="match status" value="1"/>
</dbReference>
<dbReference type="InterPro" id="IPR052155">
    <property type="entry name" value="Biofilm_reg_signaling"/>
</dbReference>
<dbReference type="PANTHER" id="PTHR44757:SF2">
    <property type="entry name" value="BIOFILM ARCHITECTURE MAINTENANCE PROTEIN MBAA"/>
    <property type="match status" value="1"/>
</dbReference>
<dbReference type="SUPFAM" id="SSF141868">
    <property type="entry name" value="EAL domain-like"/>
    <property type="match status" value="1"/>
</dbReference>
<keyword evidence="1" id="KW-0472">Membrane</keyword>
<dbReference type="InterPro" id="IPR043128">
    <property type="entry name" value="Rev_trsase/Diguanyl_cyclase"/>
</dbReference>
<reference evidence="5 6" key="1">
    <citation type="submission" date="2019-12" db="EMBL/GenBank/DDBJ databases">
        <title>Genomic-based taxomic classification of the family Erythrobacteraceae.</title>
        <authorList>
            <person name="Xu L."/>
        </authorList>
    </citation>
    <scope>NUCLEOTIDE SEQUENCE [LARGE SCALE GENOMIC DNA]</scope>
    <source>
        <strain evidence="5 6">KCTC 52259</strain>
    </source>
</reference>
<dbReference type="PROSITE" id="PS50883">
    <property type="entry name" value="EAL"/>
    <property type="match status" value="1"/>
</dbReference>
<evidence type="ECO:0000259" key="2">
    <source>
        <dbReference type="PROSITE" id="PS50883"/>
    </source>
</evidence>
<feature type="domain" description="HAMP" evidence="3">
    <location>
        <begin position="284"/>
        <end position="335"/>
    </location>
</feature>
<dbReference type="InterPro" id="IPR000160">
    <property type="entry name" value="GGDEF_dom"/>
</dbReference>
<dbReference type="Proteomes" id="UP000473531">
    <property type="component" value="Unassembled WGS sequence"/>
</dbReference>
<comment type="caution">
    <text evidence="5">The sequence shown here is derived from an EMBL/GenBank/DDBJ whole genome shotgun (WGS) entry which is preliminary data.</text>
</comment>
<sequence>MIGALHRVKGLRFGTLRLRIAVLYASLFAAVIAVLMVIVGQAIARFGENNATRDLAANARVFEEILDLRARQMRSASDVLSRDFGFREAVATNDRATIASALDSLRDRSRSSAAFVVGYDGSVIGSTGDVLPDGNSLWGPLDQGVEYGVIRLGNDVALAAASPVEVPDLVGWLVVTQPLDQTAMDRLVKLAAVDLAAQVVRKGDTPPALLSAPLGRVFERSEGDRFLYRISALPALQDRLDPRLILRHSLSGSLAEYASLKWLLALLAVAGLCLVIALSWKVSLSITAPLRKLDEATRLIGEGRQVEVTVRTDDEIGRLASSFNAMIKAIDEREKRIVHVGLHDGLTNLPNRKLFVEQLSQALARRKADDRLMVIYIDLDDFKVVNDTLGHPAGDTLLRNVAGHLIAELPEATIARLGGDEFAILIDGVDCDASLAGIARRVQACFMRHVTIDGQVADCSASLGIAVAPGDGDDGNILMKHADLALYRAKRDGKSGHHFFEPSLDEQARLRRQMELDLRRAIGEGEFELYFQPLYSLTEEKLKGFEALIRWQHPERGQISPLEFIPLAEETGLIHPIGEWVLREACHQASMWETDLSVAVNVSPKQFASPGLAGKILSAIASSGISADRLELEITESVFIANVEKTMATLYSLRGLGVKIALDDFGTGYSSLSYLRSFPFDKVKIDRSFVTDLANGGNGHAIIRAITTLADALGMETLAEGVEEIEQLDILRREGCRNVQGFLLSKPMSAQDVRTWVLGDEQGKLLTRVA</sequence>
<evidence type="ECO:0000313" key="5">
    <source>
        <dbReference type="EMBL" id="MXP15638.1"/>
    </source>
</evidence>
<dbReference type="InterPro" id="IPR029787">
    <property type="entry name" value="Nucleotide_cyclase"/>
</dbReference>
<dbReference type="FunFam" id="3.20.20.450:FF:000001">
    <property type="entry name" value="Cyclic di-GMP phosphodiesterase yahA"/>
    <property type="match status" value="1"/>
</dbReference>
<dbReference type="PANTHER" id="PTHR44757">
    <property type="entry name" value="DIGUANYLATE CYCLASE DGCP"/>
    <property type="match status" value="1"/>
</dbReference>
<gene>
    <name evidence="5" type="ORF">GRI44_12855</name>
</gene>
<dbReference type="PROSITE" id="PS50887">
    <property type="entry name" value="GGDEF"/>
    <property type="match status" value="1"/>
</dbReference>
<dbReference type="CDD" id="cd01948">
    <property type="entry name" value="EAL"/>
    <property type="match status" value="1"/>
</dbReference>
<organism evidence="5 6">
    <name type="scientific">Allopontixanthobacter confluentis</name>
    <dbReference type="NCBI Taxonomy" id="1849021"/>
    <lineage>
        <taxon>Bacteria</taxon>
        <taxon>Pseudomonadati</taxon>
        <taxon>Pseudomonadota</taxon>
        <taxon>Alphaproteobacteria</taxon>
        <taxon>Sphingomonadales</taxon>
        <taxon>Erythrobacteraceae</taxon>
        <taxon>Allopontixanthobacter</taxon>
    </lineage>
</organism>
<feature type="domain" description="EAL" evidence="2">
    <location>
        <begin position="511"/>
        <end position="761"/>
    </location>
</feature>
<dbReference type="InterPro" id="IPR003660">
    <property type="entry name" value="HAMP_dom"/>
</dbReference>
<dbReference type="GO" id="GO:0007165">
    <property type="term" value="P:signal transduction"/>
    <property type="evidence" value="ECO:0007669"/>
    <property type="project" value="InterPro"/>
</dbReference>
<dbReference type="PROSITE" id="PS50885">
    <property type="entry name" value="HAMP"/>
    <property type="match status" value="1"/>
</dbReference>
<evidence type="ECO:0000256" key="1">
    <source>
        <dbReference type="SAM" id="Phobius"/>
    </source>
</evidence>
<dbReference type="Pfam" id="PF00672">
    <property type="entry name" value="HAMP"/>
    <property type="match status" value="1"/>
</dbReference>
<dbReference type="AlphaFoldDB" id="A0A6L7GL89"/>
<dbReference type="Gene3D" id="3.20.20.450">
    <property type="entry name" value="EAL domain"/>
    <property type="match status" value="1"/>
</dbReference>
<dbReference type="Pfam" id="PF00563">
    <property type="entry name" value="EAL"/>
    <property type="match status" value="1"/>
</dbReference>
<dbReference type="Gene3D" id="6.10.340.10">
    <property type="match status" value="1"/>
</dbReference>
<dbReference type="InterPro" id="IPR029150">
    <property type="entry name" value="dCache_3"/>
</dbReference>
<dbReference type="Pfam" id="PF00990">
    <property type="entry name" value="GGDEF"/>
    <property type="match status" value="1"/>
</dbReference>
<dbReference type="GO" id="GO:0016020">
    <property type="term" value="C:membrane"/>
    <property type="evidence" value="ECO:0007669"/>
    <property type="project" value="InterPro"/>
</dbReference>
<dbReference type="SMART" id="SM00267">
    <property type="entry name" value="GGDEF"/>
    <property type="match status" value="1"/>
</dbReference>
<name>A0A6L7GL89_9SPHN</name>
<keyword evidence="1" id="KW-0812">Transmembrane</keyword>
<keyword evidence="6" id="KW-1185">Reference proteome</keyword>
<feature type="domain" description="GGDEF" evidence="4">
    <location>
        <begin position="370"/>
        <end position="502"/>
    </location>
</feature>
<dbReference type="InterPro" id="IPR035919">
    <property type="entry name" value="EAL_sf"/>
</dbReference>
<dbReference type="InterPro" id="IPR001633">
    <property type="entry name" value="EAL_dom"/>
</dbReference>
<dbReference type="Gene3D" id="3.30.70.270">
    <property type="match status" value="1"/>
</dbReference>
<evidence type="ECO:0000259" key="4">
    <source>
        <dbReference type="PROSITE" id="PS50887"/>
    </source>
</evidence>
<dbReference type="Pfam" id="PF14827">
    <property type="entry name" value="dCache_3"/>
    <property type="match status" value="1"/>
</dbReference>
<proteinExistence type="predicted"/>
<dbReference type="RefSeq" id="WP_160602131.1">
    <property type="nucleotide sequence ID" value="NZ_WTYU01000002.1"/>
</dbReference>
<dbReference type="NCBIfam" id="TIGR00254">
    <property type="entry name" value="GGDEF"/>
    <property type="match status" value="1"/>
</dbReference>
<dbReference type="SUPFAM" id="SSF158472">
    <property type="entry name" value="HAMP domain-like"/>
    <property type="match status" value="1"/>
</dbReference>
<dbReference type="OrthoDB" id="9814202at2"/>
<protein>
    <submittedName>
        <fullName evidence="5">EAL domain-containing protein</fullName>
    </submittedName>
</protein>
<evidence type="ECO:0000313" key="6">
    <source>
        <dbReference type="Proteomes" id="UP000473531"/>
    </source>
</evidence>
<dbReference type="SMART" id="SM00304">
    <property type="entry name" value="HAMP"/>
    <property type="match status" value="1"/>
</dbReference>
<feature type="transmembrane region" description="Helical" evidence="1">
    <location>
        <begin position="21"/>
        <end position="44"/>
    </location>
</feature>
<evidence type="ECO:0000259" key="3">
    <source>
        <dbReference type="PROSITE" id="PS50885"/>
    </source>
</evidence>
<keyword evidence="1" id="KW-1133">Transmembrane helix</keyword>
<accession>A0A6L7GL89</accession>
<dbReference type="EMBL" id="WTYU01000002">
    <property type="protein sequence ID" value="MXP15638.1"/>
    <property type="molecule type" value="Genomic_DNA"/>
</dbReference>
<dbReference type="SUPFAM" id="SSF55073">
    <property type="entry name" value="Nucleotide cyclase"/>
    <property type="match status" value="1"/>
</dbReference>
<dbReference type="SMART" id="SM00052">
    <property type="entry name" value="EAL"/>
    <property type="match status" value="1"/>
</dbReference>